<dbReference type="EMBL" id="CP051141">
    <property type="protein sequence ID" value="QIW98345.1"/>
    <property type="molecule type" value="Genomic_DNA"/>
</dbReference>
<protein>
    <recommendedName>
        <fullName evidence="2">Acyltransferase 3 domain-containing protein</fullName>
    </recommendedName>
</protein>
<reference evidence="3 4" key="1">
    <citation type="journal article" date="2016" name="Sci. Rep.">
        <title>Peltaster fructicola genome reveals evolution from an invasive phytopathogen to an ectophytic parasite.</title>
        <authorList>
            <person name="Xu C."/>
            <person name="Chen H."/>
            <person name="Gleason M.L."/>
            <person name="Xu J.R."/>
            <person name="Liu H."/>
            <person name="Zhang R."/>
            <person name="Sun G."/>
        </authorList>
    </citation>
    <scope>NUCLEOTIDE SEQUENCE [LARGE SCALE GENOMIC DNA]</scope>
    <source>
        <strain evidence="3 4">LNHT1506</strain>
    </source>
</reference>
<feature type="transmembrane region" description="Helical" evidence="1">
    <location>
        <begin position="331"/>
        <end position="350"/>
    </location>
</feature>
<evidence type="ECO:0000259" key="2">
    <source>
        <dbReference type="Pfam" id="PF01757"/>
    </source>
</evidence>
<evidence type="ECO:0000313" key="3">
    <source>
        <dbReference type="EMBL" id="QIW98345.1"/>
    </source>
</evidence>
<feature type="transmembrane region" description="Helical" evidence="1">
    <location>
        <begin position="140"/>
        <end position="161"/>
    </location>
</feature>
<keyword evidence="1" id="KW-0472">Membrane</keyword>
<feature type="transmembrane region" description="Helical" evidence="1">
    <location>
        <begin position="235"/>
        <end position="259"/>
    </location>
</feature>
<proteinExistence type="predicted"/>
<dbReference type="AlphaFoldDB" id="A0A6H0XUI9"/>
<keyword evidence="1" id="KW-1133">Transmembrane helix</keyword>
<dbReference type="PANTHER" id="PTHR23028:SF125">
    <property type="entry name" value="ACYLTRANSFERASE"/>
    <property type="match status" value="1"/>
</dbReference>
<dbReference type="Proteomes" id="UP000503462">
    <property type="component" value="Chromosome 3"/>
</dbReference>
<evidence type="ECO:0000256" key="1">
    <source>
        <dbReference type="SAM" id="Phobius"/>
    </source>
</evidence>
<feature type="transmembrane region" description="Helical" evidence="1">
    <location>
        <begin position="90"/>
        <end position="109"/>
    </location>
</feature>
<name>A0A6H0XUI9_9PEZI</name>
<dbReference type="InterPro" id="IPR050879">
    <property type="entry name" value="Acyltransferase_3"/>
</dbReference>
<feature type="domain" description="Acyltransferase 3" evidence="2">
    <location>
        <begin position="37"/>
        <end position="384"/>
    </location>
</feature>
<feature type="transmembrane region" description="Helical" evidence="1">
    <location>
        <begin position="362"/>
        <end position="381"/>
    </location>
</feature>
<dbReference type="InterPro" id="IPR002656">
    <property type="entry name" value="Acyl_transf_3_dom"/>
</dbReference>
<accession>A0A6H0XUI9</accession>
<organism evidence="3 4">
    <name type="scientific">Peltaster fructicola</name>
    <dbReference type="NCBI Taxonomy" id="286661"/>
    <lineage>
        <taxon>Eukaryota</taxon>
        <taxon>Fungi</taxon>
        <taxon>Dikarya</taxon>
        <taxon>Ascomycota</taxon>
        <taxon>Pezizomycotina</taxon>
        <taxon>Dothideomycetes</taxon>
        <taxon>Dothideomycetes incertae sedis</taxon>
        <taxon>Peltaster</taxon>
    </lineage>
</organism>
<feature type="transmembrane region" description="Helical" evidence="1">
    <location>
        <begin position="279"/>
        <end position="301"/>
    </location>
</feature>
<gene>
    <name evidence="3" type="ORF">AMS68_003863</name>
</gene>
<keyword evidence="4" id="KW-1185">Reference proteome</keyword>
<evidence type="ECO:0000313" key="4">
    <source>
        <dbReference type="Proteomes" id="UP000503462"/>
    </source>
</evidence>
<dbReference type="GO" id="GO:0016747">
    <property type="term" value="F:acyltransferase activity, transferring groups other than amino-acyl groups"/>
    <property type="evidence" value="ECO:0007669"/>
    <property type="project" value="InterPro"/>
</dbReference>
<sequence length="474" mass="54572">MEQENGAILEKGLLSHIQPIRESSTLDGKPAKIRKTAYLDGIRGFAALLVYILHHELWSHGWLKADVKLENNFGYNGQYYLLSFYGLRNLFVGGHFAVSCFFVLSGYVLSAKPLALIMAGDYSGLSENVASALFRRWLRLYLPIIVITLSLIIFYHVTGVIGTVKLEKSFRAELWKWYTEGKNWTFIFTGGGDPWFTYHPHTWSIPVEMKGSIVVYTSAMAFSRCSNKMRLWGEIFLITYFMYIADGAHFAMFMAGQLLCDLDTLEAHNKLPQWLTDLAPYKTRFFTGAFFVALFLGGVPAQSTDMNQFRAQPGWYLLSLLKPQAVFDFKWFYLFWAAILMVSAAGRLPWLRAFFENKYNLYLAKISYGFYLMHGPILWTLGNRMYCAIGYNGEEHSLTMPRWVNAFPYLPRVGPFGFETDFLICQMILFPLTLWAAELCTNFIDDPSIKFTQWLYKQFKGDSGSSRDSRREQK</sequence>
<dbReference type="OrthoDB" id="5819582at2759"/>
<dbReference type="PANTHER" id="PTHR23028">
    <property type="entry name" value="ACETYLTRANSFERASE"/>
    <property type="match status" value="1"/>
</dbReference>
<keyword evidence="1" id="KW-0812">Transmembrane</keyword>
<dbReference type="Pfam" id="PF01757">
    <property type="entry name" value="Acyl_transf_3"/>
    <property type="match status" value="1"/>
</dbReference>